<dbReference type="InterPro" id="IPR006768">
    <property type="entry name" value="Cwf19-like_C_dom-1"/>
</dbReference>
<comment type="similarity">
    <text evidence="2">Belongs to the peptidase M13 family.</text>
</comment>
<dbReference type="PRINTS" id="PR00786">
    <property type="entry name" value="NEPRILYSIN"/>
</dbReference>
<gene>
    <name evidence="14" type="ORF">UBRO2_03884</name>
</gene>
<dbReference type="InterPro" id="IPR008753">
    <property type="entry name" value="Peptidase_M13_N"/>
</dbReference>
<feature type="domain" description="Peptidase M13 C-terminal" evidence="10">
    <location>
        <begin position="685"/>
        <end position="889"/>
    </location>
</feature>
<feature type="compositionally biased region" description="Basic and acidic residues" evidence="8">
    <location>
        <begin position="1"/>
        <end position="19"/>
    </location>
</feature>
<protein>
    <submittedName>
        <fullName evidence="14">Related to Endothelin-converting enzyme 1</fullName>
    </submittedName>
</protein>
<feature type="region of interest" description="Disordered" evidence="8">
    <location>
        <begin position="1070"/>
        <end position="1168"/>
    </location>
</feature>
<comment type="cofactor">
    <cofactor evidence="1">
        <name>Zn(2+)</name>
        <dbReference type="ChEBI" id="CHEBI:29105"/>
    </cofactor>
</comment>
<feature type="compositionally biased region" description="Pro residues" evidence="8">
    <location>
        <begin position="280"/>
        <end position="290"/>
    </location>
</feature>
<feature type="region of interest" description="Disordered" evidence="8">
    <location>
        <begin position="269"/>
        <end position="313"/>
    </location>
</feature>
<dbReference type="InterPro" id="IPR006767">
    <property type="entry name" value="Cwf19-like_C_dom-2"/>
</dbReference>
<dbReference type="GO" id="GO:0016485">
    <property type="term" value="P:protein processing"/>
    <property type="evidence" value="ECO:0007669"/>
    <property type="project" value="TreeGrafter"/>
</dbReference>
<comment type="caution">
    <text evidence="14">The sequence shown here is derived from an EMBL/GenBank/DDBJ whole genome shotgun (WGS) entry which is preliminary data.</text>
</comment>
<proteinExistence type="inferred from homology"/>
<dbReference type="InterPro" id="IPR000718">
    <property type="entry name" value="Peptidase_M13"/>
</dbReference>
<keyword evidence="15" id="KW-1185">Reference proteome</keyword>
<feature type="domain" description="Cwf19-like C-terminal" evidence="12">
    <location>
        <begin position="1405"/>
        <end position="1524"/>
    </location>
</feature>
<dbReference type="GO" id="GO:0004222">
    <property type="term" value="F:metalloendopeptidase activity"/>
    <property type="evidence" value="ECO:0007669"/>
    <property type="project" value="InterPro"/>
</dbReference>
<evidence type="ECO:0000256" key="9">
    <source>
        <dbReference type="SAM" id="Phobius"/>
    </source>
</evidence>
<feature type="region of interest" description="Disordered" evidence="8">
    <location>
        <begin position="1"/>
        <end position="31"/>
    </location>
</feature>
<dbReference type="PROSITE" id="PS51885">
    <property type="entry name" value="NEPRILYSIN"/>
    <property type="match status" value="1"/>
</dbReference>
<dbReference type="Gene3D" id="3.40.390.10">
    <property type="entry name" value="Collagenase (Catalytic Domain)"/>
    <property type="match status" value="2"/>
</dbReference>
<dbReference type="PANTHER" id="PTHR11733:SF167">
    <property type="entry name" value="FI17812P1-RELATED"/>
    <property type="match status" value="1"/>
</dbReference>
<evidence type="ECO:0000256" key="1">
    <source>
        <dbReference type="ARBA" id="ARBA00001947"/>
    </source>
</evidence>
<dbReference type="EMBL" id="ULHB01000080">
    <property type="protein sequence ID" value="SYW80616.1"/>
    <property type="molecule type" value="Genomic_DNA"/>
</dbReference>
<feature type="compositionally biased region" description="Basic and acidic residues" evidence="8">
    <location>
        <begin position="887"/>
        <end position="903"/>
    </location>
</feature>
<keyword evidence="9" id="KW-1133">Transmembrane helix</keyword>
<feature type="compositionally biased region" description="Basic residues" evidence="8">
    <location>
        <begin position="394"/>
        <end position="415"/>
    </location>
</feature>
<dbReference type="Gene3D" id="1.10.1380.10">
    <property type="entry name" value="Neutral endopeptidase , domain2"/>
    <property type="match status" value="1"/>
</dbReference>
<evidence type="ECO:0000256" key="7">
    <source>
        <dbReference type="ARBA" id="ARBA00023049"/>
    </source>
</evidence>
<dbReference type="Proteomes" id="UP000658997">
    <property type="component" value="Unassembled WGS sequence"/>
</dbReference>
<evidence type="ECO:0000256" key="4">
    <source>
        <dbReference type="ARBA" id="ARBA00022723"/>
    </source>
</evidence>
<keyword evidence="7" id="KW-0482">Metalloprotease</keyword>
<dbReference type="GO" id="GO:0046872">
    <property type="term" value="F:metal ion binding"/>
    <property type="evidence" value="ECO:0007669"/>
    <property type="project" value="UniProtKB-KW"/>
</dbReference>
<keyword evidence="6" id="KW-0862">Zinc</keyword>
<evidence type="ECO:0000256" key="5">
    <source>
        <dbReference type="ARBA" id="ARBA00022801"/>
    </source>
</evidence>
<feature type="compositionally biased region" description="Polar residues" evidence="8">
    <location>
        <begin position="930"/>
        <end position="949"/>
    </location>
</feature>
<keyword evidence="4" id="KW-0479">Metal-binding</keyword>
<feature type="compositionally biased region" description="Basic and acidic residues" evidence="8">
    <location>
        <begin position="950"/>
        <end position="966"/>
    </location>
</feature>
<dbReference type="CDD" id="cd08662">
    <property type="entry name" value="M13"/>
    <property type="match status" value="1"/>
</dbReference>
<reference evidence="14" key="1">
    <citation type="submission" date="2018-08" db="EMBL/GenBank/DDBJ databases">
        <authorList>
            <person name="Guldener U."/>
        </authorList>
    </citation>
    <scope>NUCLEOTIDE SEQUENCE</scope>
    <source>
        <strain evidence="14">UB2</strain>
    </source>
</reference>
<keyword evidence="9" id="KW-0472">Membrane</keyword>
<name>A0A8H8TTC4_9BASI</name>
<dbReference type="Pfam" id="PF01431">
    <property type="entry name" value="Peptidase_M13"/>
    <property type="match status" value="1"/>
</dbReference>
<feature type="domain" description="Peptidase M13 N-terminal" evidence="13">
    <location>
        <begin position="137"/>
        <end position="258"/>
    </location>
</feature>
<feature type="region of interest" description="Disordered" evidence="8">
    <location>
        <begin position="94"/>
        <end position="113"/>
    </location>
</feature>
<feature type="region of interest" description="Disordered" evidence="8">
    <location>
        <begin position="383"/>
        <end position="416"/>
    </location>
</feature>
<feature type="compositionally biased region" description="Pro residues" evidence="8">
    <location>
        <begin position="95"/>
        <end position="109"/>
    </location>
</feature>
<evidence type="ECO:0000256" key="8">
    <source>
        <dbReference type="SAM" id="MobiDB-lite"/>
    </source>
</evidence>
<evidence type="ECO:0000259" key="11">
    <source>
        <dbReference type="Pfam" id="PF04676"/>
    </source>
</evidence>
<evidence type="ECO:0000313" key="15">
    <source>
        <dbReference type="Proteomes" id="UP000658997"/>
    </source>
</evidence>
<evidence type="ECO:0000256" key="2">
    <source>
        <dbReference type="ARBA" id="ARBA00007357"/>
    </source>
</evidence>
<keyword evidence="5" id="KW-0378">Hydrolase</keyword>
<feature type="domain" description="Cwf19-like protein C-terminal" evidence="11">
    <location>
        <begin position="1542"/>
        <end position="1686"/>
    </location>
</feature>
<evidence type="ECO:0000259" key="10">
    <source>
        <dbReference type="Pfam" id="PF01431"/>
    </source>
</evidence>
<feature type="compositionally biased region" description="Polar residues" evidence="8">
    <location>
        <begin position="1154"/>
        <end position="1164"/>
    </location>
</feature>
<dbReference type="SUPFAM" id="SSF55486">
    <property type="entry name" value="Metalloproteases ('zincins'), catalytic domain"/>
    <property type="match status" value="1"/>
</dbReference>
<evidence type="ECO:0000259" key="13">
    <source>
        <dbReference type="Pfam" id="PF05649"/>
    </source>
</evidence>
<dbReference type="Pfam" id="PF04676">
    <property type="entry name" value="CwfJ_C_2"/>
    <property type="match status" value="1"/>
</dbReference>
<dbReference type="GO" id="GO:0005886">
    <property type="term" value="C:plasma membrane"/>
    <property type="evidence" value="ECO:0007669"/>
    <property type="project" value="TreeGrafter"/>
</dbReference>
<accession>A0A8H8TTC4</accession>
<sequence>MASRDYGRPSTDDHPEDRPLLPNQTTESGSTANQSLFARIKRHLSTTFAPLAKPEDLRPLERFLVILSVALLLLAAIFIGLFAGSQYKFAHRPASPAPVPGPGNPNPDPPEGDICTSKDCVLAASELLRSIDETVNPCDDFYAFATNNWLKAHPTPADAGLFGTGQYVLAENAKIIRQIIDDAPSAQALELEASKGNSLTDGQAEADKRNLAKLKGYYESCIDTKTQDKLGSKPLLDVLDHLRTLFEAHDAKDLNTDFEVSDERVEVSRFHVQPDETEKPVPPNQPPGRSPKPHPPHESPRPAPPSGKRQKGLTEALTWAHSRGLPAFFELNIEGDAVKDPTAATPWFFPSGLGLPDQAYYEDKDEIEFYKKVVSQGLRTYDEEAKHKSGEHVSKKKETKKGKKDKKNKKGKKSRPALAPFADQVVEFERLLADITPDSEEIYDPVASYNPVNSTTLPYIFASISWSAYFSALTVRTPKRVILASPRFVTSLDALISRTKSEVLEAYIVWTAIRELGTALGPSVKLRAAAERLERYTKGVDPDAKEDRETVCLGDLNAALGFMAGRYFVREAFQGESKKRVEEIIYSVITAFKSRLPELDWLDEKTRKKAQEKADAIRVMVGYPTSPNTTDAVSVAIFYADLPVDGKNYFANRLASATRMAKRDWAQVGSKLNSEAWDMFPAEVNAEYSPQGNYILFPAGIMQPPYFHVSWPSYLQRGAFGAVAGHELSHAFDPDGRLYDKDGYLRDWWTEATAHEFQQRQTCLANQYHSYTVSDGKGGVLHLRSNFTKGEDVADAGGLAQSYRAWKDELKQGGEVVEAANALLPGLGYTREQLFFIAYGVSWARNIRTSEQVKRIRTDPHSPTKYRVNGVLVNMPEFGDAFGWEEDRNDRKKRRREDDERRHDSRSHHKSHRNEASPSSDPKQPASDFIPTSASLDLTSHATTSTDTSGLKRDDWMLSHPDKNSDDASYFSTLGQARVKQPRPEKSDPEKLKISSRELNTQLVQGKTVDEYTTPNADEGKKQYGGPRYQWRMMKLKRTLEAAEVEGRDLEEVALERFATMEDFEDALEERRVLDGQAKGKKREEEGGRSTPTLQSVARRSYMLASGGSGERNSGTDDSEPSSRPGSRQGFKRPGESSGATTPRPPRNIGLETPSASKPTTPSAIPSVFTPFIERPDATQAGVVLDDGSSDPDRPILTPDQLNKLQANILKAELMGDDSQHSALKEEYERESGRAKAHTTAAGDKGGAFAPSSHTYRRGGKSGAGVLVEDGTRELQVLPTLDARGRMYDIGALDSSSTDPAAGVDGGSRKKLKGRDTFEARDPRTGHFIRYSADDDTTTLSDLVRQEKFSAGPSAQKNPDAELAANIMTDAGFSSNLEDQDDEAHRYAKKKMRSDALKRQFAINDFARTQKALDRCRFCWQDEGSKPPRVVVVSSGYRAYLAIPDTEGVVEGEMGENLLIVPMQHHLSLLEADEETWDEIKNFQKCLMQLAASKSQKVIFYETITSLKTQLHSYIEAVLLPAAAMDFFPGVLKESLRSVGGEFSTHRKVIDFTVERPFRNALVPNLPYFAVSWDYRWSTGYGHVIEDMDSEQGRGGSGGGMGEDRGGDDAYDVGEMAAGPGSGVGGKFDANFARDVIRAVLEDLDAEGEDGGGYVRGFGRSKRRSEEEKRRVRESFRKEWDKYDWTKMLQTQ</sequence>
<feature type="domain" description="Peptidase M13 N-terminal" evidence="13">
    <location>
        <begin position="308"/>
        <end position="624"/>
    </location>
</feature>
<feature type="transmembrane region" description="Helical" evidence="9">
    <location>
        <begin position="63"/>
        <end position="83"/>
    </location>
</feature>
<evidence type="ECO:0000256" key="6">
    <source>
        <dbReference type="ARBA" id="ARBA00022833"/>
    </source>
</evidence>
<feature type="region of interest" description="Disordered" evidence="8">
    <location>
        <begin position="1230"/>
        <end position="1265"/>
    </location>
</feature>
<keyword evidence="3" id="KW-0645">Protease</keyword>
<dbReference type="InterPro" id="IPR042089">
    <property type="entry name" value="Peptidase_M13_dom_2"/>
</dbReference>
<feature type="compositionally biased region" description="Basic and acidic residues" evidence="8">
    <location>
        <begin position="383"/>
        <end position="393"/>
    </location>
</feature>
<organism evidence="14 15">
    <name type="scientific">Ustilago bromivora</name>
    <dbReference type="NCBI Taxonomy" id="307758"/>
    <lineage>
        <taxon>Eukaryota</taxon>
        <taxon>Fungi</taxon>
        <taxon>Dikarya</taxon>
        <taxon>Basidiomycota</taxon>
        <taxon>Ustilaginomycotina</taxon>
        <taxon>Ustilaginomycetes</taxon>
        <taxon>Ustilaginales</taxon>
        <taxon>Ustilaginaceae</taxon>
        <taxon>Ustilago</taxon>
    </lineage>
</organism>
<feature type="compositionally biased region" description="Basic and acidic residues" evidence="8">
    <location>
        <begin position="269"/>
        <end position="279"/>
    </location>
</feature>
<keyword evidence="9" id="KW-0812">Transmembrane</keyword>
<dbReference type="InterPro" id="IPR018497">
    <property type="entry name" value="Peptidase_M13_C"/>
</dbReference>
<feature type="region of interest" description="Disordered" evidence="8">
    <location>
        <begin position="887"/>
        <end position="969"/>
    </location>
</feature>
<feature type="compositionally biased region" description="Polar residues" evidence="8">
    <location>
        <begin position="22"/>
        <end position="31"/>
    </location>
</feature>
<evidence type="ECO:0000256" key="3">
    <source>
        <dbReference type="ARBA" id="ARBA00022670"/>
    </source>
</evidence>
<dbReference type="PANTHER" id="PTHR11733">
    <property type="entry name" value="ZINC METALLOPROTEASE FAMILY M13 NEPRILYSIN-RELATED"/>
    <property type="match status" value="1"/>
</dbReference>
<evidence type="ECO:0000313" key="14">
    <source>
        <dbReference type="EMBL" id="SYW80616.1"/>
    </source>
</evidence>
<evidence type="ECO:0000259" key="12">
    <source>
        <dbReference type="Pfam" id="PF04677"/>
    </source>
</evidence>
<dbReference type="InterPro" id="IPR024079">
    <property type="entry name" value="MetalloPept_cat_dom_sf"/>
</dbReference>
<dbReference type="Pfam" id="PF04677">
    <property type="entry name" value="CwfJ_C_1"/>
    <property type="match status" value="1"/>
</dbReference>
<dbReference type="Pfam" id="PF05649">
    <property type="entry name" value="Peptidase_M13_N"/>
    <property type="match status" value="2"/>
</dbReference>